<accession>A0A8A3WSS7</accession>
<evidence type="ECO:0000256" key="10">
    <source>
        <dbReference type="ARBA" id="ARBA00023136"/>
    </source>
</evidence>
<organism evidence="14">
    <name type="scientific">Meroles squamulosus</name>
    <dbReference type="NCBI Taxonomy" id="80448"/>
    <lineage>
        <taxon>Eukaryota</taxon>
        <taxon>Metazoa</taxon>
        <taxon>Chordata</taxon>
        <taxon>Craniata</taxon>
        <taxon>Vertebrata</taxon>
        <taxon>Euteleostomi</taxon>
        <taxon>Lepidosauria</taxon>
        <taxon>Squamata</taxon>
        <taxon>Bifurcata</taxon>
        <taxon>Unidentata</taxon>
        <taxon>Episquamata</taxon>
        <taxon>Laterata</taxon>
        <taxon>Lacertibaenia</taxon>
        <taxon>Lacertidae</taxon>
        <taxon>Meroles</taxon>
    </lineage>
</organism>
<evidence type="ECO:0000256" key="11">
    <source>
        <dbReference type="ARBA" id="ARBA00023310"/>
    </source>
</evidence>
<dbReference type="Pfam" id="PF00895">
    <property type="entry name" value="ATP-synt_8"/>
    <property type="match status" value="1"/>
</dbReference>
<dbReference type="GO" id="GO:0031966">
    <property type="term" value="C:mitochondrial membrane"/>
    <property type="evidence" value="ECO:0007669"/>
    <property type="project" value="UniProtKB-SubCell"/>
</dbReference>
<keyword evidence="11" id="KW-0066">ATP synthesis</keyword>
<dbReference type="GeneID" id="69228712"/>
<evidence type="ECO:0000256" key="4">
    <source>
        <dbReference type="ARBA" id="ARBA00022547"/>
    </source>
</evidence>
<dbReference type="RefSeq" id="YP_010234480.1">
    <property type="nucleotide sequence ID" value="NC_059779.1"/>
</dbReference>
<gene>
    <name evidence="14" type="primary">ATP8</name>
</gene>
<keyword evidence="4 12" id="KW-0138">CF(0)</keyword>
<dbReference type="GO" id="GO:0045259">
    <property type="term" value="C:proton-transporting ATP synthase complex"/>
    <property type="evidence" value="ECO:0007669"/>
    <property type="project" value="UniProtKB-KW"/>
</dbReference>
<keyword evidence="6 12" id="KW-0375">Hydrogen ion transport</keyword>
<protein>
    <recommendedName>
        <fullName evidence="12">ATP synthase complex subunit 8</fullName>
    </recommendedName>
</protein>
<keyword evidence="3 12" id="KW-0813">Transport</keyword>
<keyword evidence="10 13" id="KW-0472">Membrane</keyword>
<evidence type="ECO:0000256" key="8">
    <source>
        <dbReference type="ARBA" id="ARBA00023065"/>
    </source>
</evidence>
<dbReference type="InterPro" id="IPR050635">
    <property type="entry name" value="ATPase_protein_8"/>
</dbReference>
<sequence>MPQLNPSPWLMIYFFTWTTFIFMLSKLLKTHHISKIQQDNQNYKPINWDWPWL</sequence>
<evidence type="ECO:0000256" key="1">
    <source>
        <dbReference type="ARBA" id="ARBA00004304"/>
    </source>
</evidence>
<evidence type="ECO:0000256" key="13">
    <source>
        <dbReference type="SAM" id="Phobius"/>
    </source>
</evidence>
<dbReference type="CTD" id="4509"/>
<geneLocation type="mitochondrion" evidence="14"/>
<comment type="similarity">
    <text evidence="2 12">Belongs to the ATPase protein 8 family.</text>
</comment>
<dbReference type="PANTHER" id="PTHR39937:SF1">
    <property type="entry name" value="ATP SYNTHASE PROTEIN 8"/>
    <property type="match status" value="1"/>
</dbReference>
<keyword evidence="5 12" id="KW-0812">Transmembrane</keyword>
<evidence type="ECO:0000256" key="9">
    <source>
        <dbReference type="ARBA" id="ARBA00023128"/>
    </source>
</evidence>
<dbReference type="GO" id="GO:0015078">
    <property type="term" value="F:proton transmembrane transporter activity"/>
    <property type="evidence" value="ECO:0007669"/>
    <property type="project" value="InterPro"/>
</dbReference>
<dbReference type="EMBL" id="MW496120">
    <property type="protein sequence ID" value="QTA72646.1"/>
    <property type="molecule type" value="Genomic_DNA"/>
</dbReference>
<proteinExistence type="inferred from homology"/>
<evidence type="ECO:0000256" key="7">
    <source>
        <dbReference type="ARBA" id="ARBA00022989"/>
    </source>
</evidence>
<keyword evidence="9 12" id="KW-0496">Mitochondrion</keyword>
<evidence type="ECO:0000256" key="12">
    <source>
        <dbReference type="RuleBase" id="RU003661"/>
    </source>
</evidence>
<keyword evidence="8 12" id="KW-0406">Ion transport</keyword>
<keyword evidence="7 13" id="KW-1133">Transmembrane helix</keyword>
<comment type="subcellular location">
    <subcellularLocation>
        <location evidence="1 12">Mitochondrion membrane</location>
        <topology evidence="1 12">Single-pass membrane protein</topology>
    </subcellularLocation>
</comment>
<evidence type="ECO:0000256" key="3">
    <source>
        <dbReference type="ARBA" id="ARBA00022448"/>
    </source>
</evidence>
<evidence type="ECO:0000256" key="5">
    <source>
        <dbReference type="ARBA" id="ARBA00022692"/>
    </source>
</evidence>
<evidence type="ECO:0000256" key="6">
    <source>
        <dbReference type="ARBA" id="ARBA00022781"/>
    </source>
</evidence>
<feature type="transmembrane region" description="Helical" evidence="13">
    <location>
        <begin position="6"/>
        <end position="28"/>
    </location>
</feature>
<dbReference type="AlphaFoldDB" id="A0A8A3WSS7"/>
<evidence type="ECO:0000256" key="2">
    <source>
        <dbReference type="ARBA" id="ARBA00008892"/>
    </source>
</evidence>
<reference evidence="14" key="1">
    <citation type="journal article" name="Sci. Rep.">
        <title>Mitogenome analyses elucidate the evolutionary relationships of a probable Eocene wet tropics relic in the xerophile lizard genus Acanthodactylus.</title>
        <authorList>
            <person name="Kirchhof S."/>
            <person name="Lyra M.L."/>
            <person name="Rodriguez A."/>
            <person name="Ineich I."/>
            <person name="Muller J."/>
            <person name="Rodel M.O."/>
            <person name="Trape J.F."/>
            <person name="Vences M."/>
            <person name="Boissinot S."/>
        </authorList>
    </citation>
    <scope>NUCLEOTIDE SEQUENCE</scope>
</reference>
<dbReference type="PANTHER" id="PTHR39937">
    <property type="entry name" value="ATP SYNTHASE PROTEIN 8"/>
    <property type="match status" value="1"/>
</dbReference>
<evidence type="ECO:0000313" key="14">
    <source>
        <dbReference type="EMBL" id="QTA72646.1"/>
    </source>
</evidence>
<dbReference type="InterPro" id="IPR001421">
    <property type="entry name" value="ATP8_metazoa"/>
</dbReference>
<dbReference type="GO" id="GO:0015986">
    <property type="term" value="P:proton motive force-driven ATP synthesis"/>
    <property type="evidence" value="ECO:0007669"/>
    <property type="project" value="InterPro"/>
</dbReference>
<name>A0A8A3WSS7_9SAUR</name>